<dbReference type="SUPFAM" id="SSF49777">
    <property type="entry name" value="PEBP-like"/>
    <property type="match status" value="1"/>
</dbReference>
<dbReference type="AlphaFoldDB" id="A0A9P5PM86"/>
<dbReference type="Proteomes" id="UP000772434">
    <property type="component" value="Unassembled WGS sequence"/>
</dbReference>
<sequence>MLALSLRRTPRAAISAARAFASQRFVSSSAPKHAETVVSVKKEVTTAPAFGKTKAAAKSTLGPAPTTTVRKTVSLLSSKGRPKIRGFLSAKGRRASKVRPTSASSSPFKGPRGTNSVSTQGRRKGTVPVLAKDRRKKVVASGRPSKGRKRIKRRFDPAIVKSRNTRRPQISLSNPRVWNRPIAEGVLPAYDEALKIMKRDSEDLTEEARQLAKQIARLEAEIVAKEKKKQPEELNEMLEKLESLRKKYQILSVQSLVNLPSVRWMVANAQVDPSNLAHLHLAEQRWRGRGSLDLLMERLHQMHVVPDLLPGIHPSLDLHITVQRRLAAQFRRNIKTRGKDHLGVEPGTFVFPSQTAQPPRLWAHAFHRDVRLYTMVMIDPDVPDVETRSFTTYLHWMKPNIPISALSRPRALISPSLLNSHTFYVPPHPQQGTPYHRYTILLLPQPAKTVYSLNVEARFLKELNKHNELSAQFYGGKKVISKSSAAESVEKSHDPTLLPVTAPSSWPLSLLKQYTTSQWLNIPTVKDSERRGFDLRQFIRQWGLAASDNLTMSDVGGTGLGGGISGQSLPALRAQVNGGKGVRKSGNNTVIVGGGAHMFREVWDESVPGMFEASVPGGMKEEKYAVPKKADPYEGVKGTRKYI</sequence>
<comment type="caution">
    <text evidence="3">The sequence shown here is derived from an EMBL/GenBank/DDBJ whole genome shotgun (WGS) entry which is preliminary data.</text>
</comment>
<feature type="region of interest" description="Disordered" evidence="2">
    <location>
        <begin position="84"/>
        <end position="154"/>
    </location>
</feature>
<dbReference type="InterPro" id="IPR036610">
    <property type="entry name" value="PEBP-like_sf"/>
</dbReference>
<dbReference type="Pfam" id="PF01161">
    <property type="entry name" value="PBP"/>
    <property type="match status" value="1"/>
</dbReference>
<reference evidence="3" key="1">
    <citation type="submission" date="2020-11" db="EMBL/GenBank/DDBJ databases">
        <authorList>
            <consortium name="DOE Joint Genome Institute"/>
            <person name="Ahrendt S."/>
            <person name="Riley R."/>
            <person name="Andreopoulos W."/>
            <person name="Labutti K."/>
            <person name="Pangilinan J."/>
            <person name="Ruiz-Duenas F.J."/>
            <person name="Barrasa J.M."/>
            <person name="Sanchez-Garcia M."/>
            <person name="Camarero S."/>
            <person name="Miyauchi S."/>
            <person name="Serrano A."/>
            <person name="Linde D."/>
            <person name="Babiker R."/>
            <person name="Drula E."/>
            <person name="Ayuso-Fernandez I."/>
            <person name="Pacheco R."/>
            <person name="Padilla G."/>
            <person name="Ferreira P."/>
            <person name="Barriuso J."/>
            <person name="Kellner H."/>
            <person name="Castanera R."/>
            <person name="Alfaro M."/>
            <person name="Ramirez L."/>
            <person name="Pisabarro A.G."/>
            <person name="Kuo A."/>
            <person name="Tritt A."/>
            <person name="Lipzen A."/>
            <person name="He G."/>
            <person name="Yan M."/>
            <person name="Ng V."/>
            <person name="Cullen D."/>
            <person name="Martin F."/>
            <person name="Rosso M.-N."/>
            <person name="Henrissat B."/>
            <person name="Hibbett D."/>
            <person name="Martinez A.T."/>
            <person name="Grigoriev I.V."/>
        </authorList>
    </citation>
    <scope>NUCLEOTIDE SEQUENCE</scope>
    <source>
        <strain evidence="3">AH 40177</strain>
    </source>
</reference>
<dbReference type="CDD" id="cd00866">
    <property type="entry name" value="PEBP_euk"/>
    <property type="match status" value="1"/>
</dbReference>
<gene>
    <name evidence="3" type="ORF">BDP27DRAFT_1327062</name>
</gene>
<organism evidence="3 4">
    <name type="scientific">Rhodocollybia butyracea</name>
    <dbReference type="NCBI Taxonomy" id="206335"/>
    <lineage>
        <taxon>Eukaryota</taxon>
        <taxon>Fungi</taxon>
        <taxon>Dikarya</taxon>
        <taxon>Basidiomycota</taxon>
        <taxon>Agaricomycotina</taxon>
        <taxon>Agaricomycetes</taxon>
        <taxon>Agaricomycetidae</taxon>
        <taxon>Agaricales</taxon>
        <taxon>Marasmiineae</taxon>
        <taxon>Omphalotaceae</taxon>
        <taxon>Rhodocollybia</taxon>
    </lineage>
</organism>
<evidence type="ECO:0000256" key="1">
    <source>
        <dbReference type="SAM" id="Coils"/>
    </source>
</evidence>
<dbReference type="InterPro" id="IPR035810">
    <property type="entry name" value="PEBP_euk"/>
</dbReference>
<protein>
    <recommendedName>
        <fullName evidence="5">PEBP-like protein</fullName>
    </recommendedName>
</protein>
<feature type="compositionally biased region" description="Polar residues" evidence="2">
    <location>
        <begin position="99"/>
        <end position="120"/>
    </location>
</feature>
<dbReference type="Gene3D" id="3.90.280.10">
    <property type="entry name" value="PEBP-like"/>
    <property type="match status" value="1"/>
</dbReference>
<dbReference type="PANTHER" id="PTHR11362">
    <property type="entry name" value="PHOSPHATIDYLETHANOLAMINE-BINDING PROTEIN"/>
    <property type="match status" value="1"/>
</dbReference>
<accession>A0A9P5PM86</accession>
<evidence type="ECO:0000313" key="3">
    <source>
        <dbReference type="EMBL" id="KAF9068459.1"/>
    </source>
</evidence>
<evidence type="ECO:0008006" key="5">
    <source>
        <dbReference type="Google" id="ProtNLM"/>
    </source>
</evidence>
<name>A0A9P5PM86_9AGAR</name>
<keyword evidence="4" id="KW-1185">Reference proteome</keyword>
<proteinExistence type="predicted"/>
<dbReference type="EMBL" id="JADNRY010000060">
    <property type="protein sequence ID" value="KAF9068459.1"/>
    <property type="molecule type" value="Genomic_DNA"/>
</dbReference>
<dbReference type="OrthoDB" id="2153661at2759"/>
<dbReference type="PANTHER" id="PTHR11362:SF82">
    <property type="entry name" value="PHOSPHATIDYLETHANOLAMINE-BINDING PROTEIN 4"/>
    <property type="match status" value="1"/>
</dbReference>
<dbReference type="Gene3D" id="1.20.58.1180">
    <property type="match status" value="1"/>
</dbReference>
<keyword evidence="1" id="KW-0175">Coiled coil</keyword>
<evidence type="ECO:0000313" key="4">
    <source>
        <dbReference type="Proteomes" id="UP000772434"/>
    </source>
</evidence>
<dbReference type="InterPro" id="IPR008914">
    <property type="entry name" value="PEBP"/>
</dbReference>
<evidence type="ECO:0000256" key="2">
    <source>
        <dbReference type="SAM" id="MobiDB-lite"/>
    </source>
</evidence>
<feature type="coiled-coil region" evidence="1">
    <location>
        <begin position="194"/>
        <end position="254"/>
    </location>
</feature>